<reference evidence="2" key="2">
    <citation type="journal article" date="2007" name="Science">
        <title>Draft genome sequence of the sexually transmitted pathogen Trichomonas vaginalis.</title>
        <authorList>
            <person name="Carlton J.M."/>
            <person name="Hirt R.P."/>
            <person name="Silva J.C."/>
            <person name="Delcher A.L."/>
            <person name="Schatz M."/>
            <person name="Zhao Q."/>
            <person name="Wortman J.R."/>
            <person name="Bidwell S.L."/>
            <person name="Alsmark U.C.M."/>
            <person name="Besteiro S."/>
            <person name="Sicheritz-Ponten T."/>
            <person name="Noel C.J."/>
            <person name="Dacks J.B."/>
            <person name="Foster P.G."/>
            <person name="Simillion C."/>
            <person name="Van de Peer Y."/>
            <person name="Miranda-Saavedra D."/>
            <person name="Barton G.J."/>
            <person name="Westrop G.D."/>
            <person name="Mueller S."/>
            <person name="Dessi D."/>
            <person name="Fiori P.L."/>
            <person name="Ren Q."/>
            <person name="Paulsen I."/>
            <person name="Zhang H."/>
            <person name="Bastida-Corcuera F.D."/>
            <person name="Simoes-Barbosa A."/>
            <person name="Brown M.T."/>
            <person name="Hayes R.D."/>
            <person name="Mukherjee M."/>
            <person name="Okumura C.Y."/>
            <person name="Schneider R."/>
            <person name="Smith A.J."/>
            <person name="Vanacova S."/>
            <person name="Villalvazo M."/>
            <person name="Haas B.J."/>
            <person name="Pertea M."/>
            <person name="Feldblyum T.V."/>
            <person name="Utterback T.R."/>
            <person name="Shu C.L."/>
            <person name="Osoegawa K."/>
            <person name="de Jong P.J."/>
            <person name="Hrdy I."/>
            <person name="Horvathova L."/>
            <person name="Zubacova Z."/>
            <person name="Dolezal P."/>
            <person name="Malik S.B."/>
            <person name="Logsdon J.M. Jr."/>
            <person name="Henze K."/>
            <person name="Gupta A."/>
            <person name="Wang C.C."/>
            <person name="Dunne R.L."/>
            <person name="Upcroft J.A."/>
            <person name="Upcroft P."/>
            <person name="White O."/>
            <person name="Salzberg S.L."/>
            <person name="Tang P."/>
            <person name="Chiu C.-H."/>
            <person name="Lee Y.-S."/>
            <person name="Embley T.M."/>
            <person name="Coombs G.H."/>
            <person name="Mottram J.C."/>
            <person name="Tachezy J."/>
            <person name="Fraser-Liggett C.M."/>
            <person name="Johnson P.J."/>
        </authorList>
    </citation>
    <scope>NUCLEOTIDE SEQUENCE [LARGE SCALE GENOMIC DNA]</scope>
    <source>
        <strain evidence="2">G3</strain>
    </source>
</reference>
<dbReference type="VEuPathDB" id="TrichDB:TVAG_489220"/>
<dbReference type="RefSeq" id="XP_001315601.1">
    <property type="nucleotide sequence ID" value="XM_001315566.1"/>
</dbReference>
<evidence type="ECO:0000313" key="2">
    <source>
        <dbReference type="EMBL" id="EAY03378.1"/>
    </source>
</evidence>
<dbReference type="InterPro" id="IPR050865">
    <property type="entry name" value="BEACH_Domain"/>
</dbReference>
<organism evidence="2 3">
    <name type="scientific">Trichomonas vaginalis (strain ATCC PRA-98 / G3)</name>
    <dbReference type="NCBI Taxonomy" id="412133"/>
    <lineage>
        <taxon>Eukaryota</taxon>
        <taxon>Metamonada</taxon>
        <taxon>Parabasalia</taxon>
        <taxon>Trichomonadida</taxon>
        <taxon>Trichomonadidae</taxon>
        <taxon>Trichomonas</taxon>
    </lineage>
</organism>
<dbReference type="SMR" id="A2EVD2"/>
<feature type="domain" description="BEACH" evidence="1">
    <location>
        <begin position="207"/>
        <end position="471"/>
    </location>
</feature>
<dbReference type="KEGG" id="tva:4761223"/>
<dbReference type="SUPFAM" id="SSF81837">
    <property type="entry name" value="BEACH domain"/>
    <property type="match status" value="1"/>
</dbReference>
<name>A2EVD2_TRIV3</name>
<dbReference type="eggNOG" id="KOG1787">
    <property type="taxonomic scope" value="Eukaryota"/>
</dbReference>
<dbReference type="OrthoDB" id="26681at2759"/>
<dbReference type="PANTHER" id="PTHR13743">
    <property type="entry name" value="BEIGE/BEACH-RELATED"/>
    <property type="match status" value="1"/>
</dbReference>
<gene>
    <name evidence="2" type="ORF">TVAG_489220</name>
</gene>
<protein>
    <submittedName>
        <fullName evidence="2">Beige/BEACH domain containing protein</fullName>
    </submittedName>
</protein>
<dbReference type="Gene3D" id="1.10.1540.10">
    <property type="entry name" value="BEACH domain"/>
    <property type="match status" value="1"/>
</dbReference>
<dbReference type="Pfam" id="PF02138">
    <property type="entry name" value="Beach"/>
    <property type="match status" value="1"/>
</dbReference>
<evidence type="ECO:0000313" key="3">
    <source>
        <dbReference type="Proteomes" id="UP000001542"/>
    </source>
</evidence>
<keyword evidence="3" id="KW-1185">Reference proteome</keyword>
<dbReference type="VEuPathDB" id="TrichDB:TVAGG3_0450100"/>
<dbReference type="Proteomes" id="UP000001542">
    <property type="component" value="Unassembled WGS sequence"/>
</dbReference>
<dbReference type="InterPro" id="IPR036372">
    <property type="entry name" value="BEACH_dom_sf"/>
</dbReference>
<dbReference type="InterPro" id="IPR000409">
    <property type="entry name" value="BEACH_dom"/>
</dbReference>
<dbReference type="SMART" id="SM01026">
    <property type="entry name" value="Beach"/>
    <property type="match status" value="1"/>
</dbReference>
<dbReference type="PROSITE" id="PS50197">
    <property type="entry name" value="BEACH"/>
    <property type="match status" value="1"/>
</dbReference>
<dbReference type="CDD" id="cd06071">
    <property type="entry name" value="Beach"/>
    <property type="match status" value="1"/>
</dbReference>
<dbReference type="PANTHER" id="PTHR13743:SF112">
    <property type="entry name" value="BEACH DOMAIN-CONTAINING PROTEIN"/>
    <property type="match status" value="1"/>
</dbReference>
<sequence length="772" mass="90208">MQTKNRFQSHSIFCQKSWSSLWHRMKSNNGPWNIEGQTPHYKKSPIPGRLSYHWNYNDHLDAIIKREIYSNSSSEVIENLRNKLIKQISSKSLIFDTDYDNSFNYDFDESKLIYKTKNCQKVYLKKKVNCSFCIYKNGIKYIVNDVITMISSDLIKRISPMKYNHKENSIEILTWNGKLLFFVFPEENNSQILSSFKYMTLNHGSIEVYDEFRFIKEFTEKWQKYQISTFDYLLEINHFASRTFADITQYPIFPWILSNYSSETKELDLSSDKNYRDLSKPPSSISPEKSVKIFKDFEFSQGISTPGEISAFMIRTEPFTTIKINLNGGFFDRKIFSSLEEEWNNFFVDPNDTRELIPEFFSFPEMFLNINHLYLNHMSEDVQLPGYCHSPDEFVYLNRKALESNFVSQKIHQWIDFTFGVLQRKLKSCEYRKELYDDIFDSNPNEDFVDICCLNLGQMPKQVFTTNHLERNIIESNQFKTKRFQHGIDKIVSSSFHNNELLILTTEDIITIKLKNPHDINKNNISFKTKNHKKQIEDCQICYFIDDFVVSNEINQSIEYVSSNKSLPIRGGVSSLSSSDYLLCVGTFAATSHVYLGHDFFDLCDCETFLGEVVCSFVSSKYFVVASCTSSCSLVIHELDGEYIHSVQLDSLPKSVLITENLGFIVVYSESVSRGQTKHFLNVFNINGRSIISKEIPNEIKGILSIKDKHNLDYLLYIDCENKVYVVETFYLAEPRNLLTIEGKFISLHYMKDDNVVLILTEKHVYVLDHLF</sequence>
<accession>A2EVD2</accession>
<reference evidence="2" key="1">
    <citation type="submission" date="2006-10" db="EMBL/GenBank/DDBJ databases">
        <authorList>
            <person name="Amadeo P."/>
            <person name="Zhao Q."/>
            <person name="Wortman J."/>
            <person name="Fraser-Liggett C."/>
            <person name="Carlton J."/>
        </authorList>
    </citation>
    <scope>NUCLEOTIDE SEQUENCE</scope>
    <source>
        <strain evidence="2">G3</strain>
    </source>
</reference>
<dbReference type="InParanoid" id="A2EVD2"/>
<evidence type="ECO:0000259" key="1">
    <source>
        <dbReference type="PROSITE" id="PS50197"/>
    </source>
</evidence>
<dbReference type="STRING" id="5722.A2EVD2"/>
<dbReference type="SUPFAM" id="SSF50729">
    <property type="entry name" value="PH domain-like"/>
    <property type="match status" value="1"/>
</dbReference>
<dbReference type="EMBL" id="DS113506">
    <property type="protein sequence ID" value="EAY03378.1"/>
    <property type="molecule type" value="Genomic_DNA"/>
</dbReference>
<dbReference type="AlphaFoldDB" id="A2EVD2"/>
<proteinExistence type="predicted"/>